<sequence length="260" mass="28527">MRRCPRRDEVIKVQLGVPINLRRLFHGVVVRPPASQRDSGSSPGGAAPGSLHMGIVSDDPVGQRVFSGISHLPRPPPLHSCIAPYSPRFTLIGSQDLAVRRCPAELGRECVTYDALLLAGGLQTNWPPLPTQSPQPPRLDQNPLNPSLQHLSPRRLEHLVRDDGEEKVLQQTSTGGGDTVLSIVERAELIAEVEQLWSRRGHLRSSRANFLSAFVAEKRGSYKGDTARRIKCAFASECKALNWHSAVFSSCDPVFLLAQV</sequence>
<comment type="caution">
    <text evidence="2">The sequence shown here is derived from an EMBL/GenBank/DDBJ whole genome shotgun (WGS) entry which is preliminary data.</text>
</comment>
<feature type="compositionally biased region" description="Pro residues" evidence="1">
    <location>
        <begin position="127"/>
        <end position="137"/>
    </location>
</feature>
<protein>
    <submittedName>
        <fullName evidence="2">Uncharacterized protein</fullName>
    </submittedName>
</protein>
<dbReference type="Proteomes" id="UP001159363">
    <property type="component" value="Chromosome 1"/>
</dbReference>
<organism evidence="2 3">
    <name type="scientific">Dryococelus australis</name>
    <dbReference type="NCBI Taxonomy" id="614101"/>
    <lineage>
        <taxon>Eukaryota</taxon>
        <taxon>Metazoa</taxon>
        <taxon>Ecdysozoa</taxon>
        <taxon>Arthropoda</taxon>
        <taxon>Hexapoda</taxon>
        <taxon>Insecta</taxon>
        <taxon>Pterygota</taxon>
        <taxon>Neoptera</taxon>
        <taxon>Polyneoptera</taxon>
        <taxon>Phasmatodea</taxon>
        <taxon>Verophasmatodea</taxon>
        <taxon>Anareolatae</taxon>
        <taxon>Phasmatidae</taxon>
        <taxon>Eurycanthinae</taxon>
        <taxon>Dryococelus</taxon>
    </lineage>
</organism>
<dbReference type="EMBL" id="JARBHB010000001">
    <property type="protein sequence ID" value="KAJ8894715.1"/>
    <property type="molecule type" value="Genomic_DNA"/>
</dbReference>
<gene>
    <name evidence="2" type="ORF">PR048_000022</name>
</gene>
<name>A0ABQ9IER7_9NEOP</name>
<keyword evidence="3" id="KW-1185">Reference proteome</keyword>
<proteinExistence type="predicted"/>
<evidence type="ECO:0000313" key="3">
    <source>
        <dbReference type="Proteomes" id="UP001159363"/>
    </source>
</evidence>
<evidence type="ECO:0000313" key="2">
    <source>
        <dbReference type="EMBL" id="KAJ8894715.1"/>
    </source>
</evidence>
<accession>A0ABQ9IER7</accession>
<feature type="region of interest" description="Disordered" evidence="1">
    <location>
        <begin position="32"/>
        <end position="53"/>
    </location>
</feature>
<reference evidence="2 3" key="1">
    <citation type="submission" date="2023-02" db="EMBL/GenBank/DDBJ databases">
        <title>LHISI_Scaffold_Assembly.</title>
        <authorList>
            <person name="Stuart O.P."/>
            <person name="Cleave R."/>
            <person name="Magrath M.J.L."/>
            <person name="Mikheyev A.S."/>
        </authorList>
    </citation>
    <scope>NUCLEOTIDE SEQUENCE [LARGE SCALE GENOMIC DNA]</scope>
    <source>
        <strain evidence="2">Daus_M_001</strain>
        <tissue evidence="2">Leg muscle</tissue>
    </source>
</reference>
<evidence type="ECO:0000256" key="1">
    <source>
        <dbReference type="SAM" id="MobiDB-lite"/>
    </source>
</evidence>
<feature type="region of interest" description="Disordered" evidence="1">
    <location>
        <begin position="126"/>
        <end position="148"/>
    </location>
</feature>